<keyword evidence="5" id="KW-0862">Zinc</keyword>
<dbReference type="PROSITE" id="PS51030">
    <property type="entry name" value="NUCLEAR_REC_DBD_2"/>
    <property type="match status" value="1"/>
</dbReference>
<keyword evidence="7" id="KW-0238">DNA-binding</keyword>
<dbReference type="InterPro" id="IPR013088">
    <property type="entry name" value="Znf_NHR/GATA"/>
</dbReference>
<dbReference type="PRINTS" id="PR00047">
    <property type="entry name" value="STROIDFINGER"/>
</dbReference>
<protein>
    <recommendedName>
        <fullName evidence="11">Nuclear receptor domain-containing protein</fullName>
    </recommendedName>
</protein>
<dbReference type="InterPro" id="IPR049636">
    <property type="entry name" value="HNF4-like_DBD"/>
</dbReference>
<dbReference type="SMART" id="SM00399">
    <property type="entry name" value="ZnF_C4"/>
    <property type="match status" value="1"/>
</dbReference>
<dbReference type="GO" id="GO:0003700">
    <property type="term" value="F:DNA-binding transcription factor activity"/>
    <property type="evidence" value="ECO:0007669"/>
    <property type="project" value="InterPro"/>
</dbReference>
<keyword evidence="8" id="KW-0804">Transcription</keyword>
<dbReference type="InterPro" id="IPR050274">
    <property type="entry name" value="Nuclear_hormone_rcpt_NR2"/>
</dbReference>
<evidence type="ECO:0000256" key="10">
    <source>
        <dbReference type="ARBA" id="ARBA00023242"/>
    </source>
</evidence>
<comment type="caution">
    <text evidence="12">The sequence shown here is derived from an EMBL/GenBank/DDBJ whole genome shotgun (WGS) entry which is preliminary data.</text>
</comment>
<evidence type="ECO:0000256" key="9">
    <source>
        <dbReference type="ARBA" id="ARBA00023170"/>
    </source>
</evidence>
<name>A0AAV5UDQ3_9BILA</name>
<keyword evidence="13" id="KW-1185">Reference proteome</keyword>
<dbReference type="PROSITE" id="PS00031">
    <property type="entry name" value="NUCLEAR_REC_DBD_1"/>
    <property type="match status" value="1"/>
</dbReference>
<keyword evidence="10" id="KW-0539">Nucleus</keyword>
<evidence type="ECO:0000256" key="8">
    <source>
        <dbReference type="ARBA" id="ARBA00023163"/>
    </source>
</evidence>
<dbReference type="CDD" id="cd06960">
    <property type="entry name" value="NR_DBD_HNF4A"/>
    <property type="match status" value="1"/>
</dbReference>
<organism evidence="12 13">
    <name type="scientific">Pristionchus entomophagus</name>
    <dbReference type="NCBI Taxonomy" id="358040"/>
    <lineage>
        <taxon>Eukaryota</taxon>
        <taxon>Metazoa</taxon>
        <taxon>Ecdysozoa</taxon>
        <taxon>Nematoda</taxon>
        <taxon>Chromadorea</taxon>
        <taxon>Rhabditida</taxon>
        <taxon>Rhabditina</taxon>
        <taxon>Diplogasteromorpha</taxon>
        <taxon>Diplogasteroidea</taxon>
        <taxon>Neodiplogasteridae</taxon>
        <taxon>Pristionchus</taxon>
    </lineage>
</organism>
<evidence type="ECO:0000313" key="12">
    <source>
        <dbReference type="EMBL" id="GMT04499.1"/>
    </source>
</evidence>
<gene>
    <name evidence="12" type="ORF">PENTCL1PPCAC_26673</name>
</gene>
<feature type="non-terminal residue" evidence="12">
    <location>
        <position position="1"/>
    </location>
</feature>
<feature type="domain" description="Nuclear receptor" evidence="11">
    <location>
        <begin position="7"/>
        <end position="82"/>
    </location>
</feature>
<comment type="similarity">
    <text evidence="2">Belongs to the nuclear hormone receptor family.</text>
</comment>
<keyword evidence="3" id="KW-0479">Metal-binding</keyword>
<dbReference type="GO" id="GO:0000978">
    <property type="term" value="F:RNA polymerase II cis-regulatory region sequence-specific DNA binding"/>
    <property type="evidence" value="ECO:0007669"/>
    <property type="project" value="InterPro"/>
</dbReference>
<dbReference type="GO" id="GO:0005634">
    <property type="term" value="C:nucleus"/>
    <property type="evidence" value="ECO:0007669"/>
    <property type="project" value="UniProtKB-SubCell"/>
</dbReference>
<comment type="subcellular location">
    <subcellularLocation>
        <location evidence="1">Nucleus</location>
    </subcellularLocation>
</comment>
<accession>A0AAV5UDQ3</accession>
<keyword evidence="6" id="KW-0805">Transcription regulation</keyword>
<dbReference type="Gene3D" id="3.30.50.10">
    <property type="entry name" value="Erythroid Transcription Factor GATA-1, subunit A"/>
    <property type="match status" value="1"/>
</dbReference>
<dbReference type="InterPro" id="IPR001628">
    <property type="entry name" value="Znf_hrmn_rcpt"/>
</dbReference>
<dbReference type="Pfam" id="PF00105">
    <property type="entry name" value="zf-C4"/>
    <property type="match status" value="1"/>
</dbReference>
<keyword evidence="4" id="KW-0863">Zinc-finger</keyword>
<evidence type="ECO:0000256" key="5">
    <source>
        <dbReference type="ARBA" id="ARBA00022833"/>
    </source>
</evidence>
<dbReference type="SUPFAM" id="SSF57716">
    <property type="entry name" value="Glucocorticoid receptor-like (DNA-binding domain)"/>
    <property type="match status" value="1"/>
</dbReference>
<evidence type="ECO:0000256" key="6">
    <source>
        <dbReference type="ARBA" id="ARBA00023015"/>
    </source>
</evidence>
<evidence type="ECO:0000259" key="11">
    <source>
        <dbReference type="PROSITE" id="PS51030"/>
    </source>
</evidence>
<proteinExistence type="inferred from homology"/>
<dbReference type="FunFam" id="3.30.50.10:FF:000030">
    <property type="entry name" value="Nuclear Hormone Receptor family"/>
    <property type="match status" value="1"/>
</dbReference>
<sequence length="102" mass="11436">RCIKTANSQCSVCGKAATGIHYLCVSCNGCRSFFRRTIALNKKYDCRRAGDDTKECFNRYRCRKCRLTLCLAAGMNPDAVQTEEDGNDEMGDLPEDLQVIDI</sequence>
<dbReference type="GO" id="GO:0008270">
    <property type="term" value="F:zinc ion binding"/>
    <property type="evidence" value="ECO:0007669"/>
    <property type="project" value="UniProtKB-KW"/>
</dbReference>
<evidence type="ECO:0000313" key="13">
    <source>
        <dbReference type="Proteomes" id="UP001432027"/>
    </source>
</evidence>
<evidence type="ECO:0000256" key="4">
    <source>
        <dbReference type="ARBA" id="ARBA00022771"/>
    </source>
</evidence>
<dbReference type="PANTHER" id="PTHR24083">
    <property type="entry name" value="NUCLEAR HORMONE RECEPTOR"/>
    <property type="match status" value="1"/>
</dbReference>
<keyword evidence="9" id="KW-0675">Receptor</keyword>
<evidence type="ECO:0000256" key="7">
    <source>
        <dbReference type="ARBA" id="ARBA00023125"/>
    </source>
</evidence>
<feature type="non-terminal residue" evidence="12">
    <location>
        <position position="102"/>
    </location>
</feature>
<dbReference type="AlphaFoldDB" id="A0AAV5UDQ3"/>
<evidence type="ECO:0000256" key="2">
    <source>
        <dbReference type="ARBA" id="ARBA00005993"/>
    </source>
</evidence>
<dbReference type="EMBL" id="BTSX01000006">
    <property type="protein sequence ID" value="GMT04499.1"/>
    <property type="molecule type" value="Genomic_DNA"/>
</dbReference>
<reference evidence="12" key="1">
    <citation type="submission" date="2023-10" db="EMBL/GenBank/DDBJ databases">
        <title>Genome assembly of Pristionchus species.</title>
        <authorList>
            <person name="Yoshida K."/>
            <person name="Sommer R.J."/>
        </authorList>
    </citation>
    <scope>NUCLEOTIDE SEQUENCE</scope>
    <source>
        <strain evidence="12">RS0144</strain>
    </source>
</reference>
<evidence type="ECO:0000256" key="3">
    <source>
        <dbReference type="ARBA" id="ARBA00022723"/>
    </source>
</evidence>
<dbReference type="Proteomes" id="UP001432027">
    <property type="component" value="Unassembled WGS sequence"/>
</dbReference>
<evidence type="ECO:0000256" key="1">
    <source>
        <dbReference type="ARBA" id="ARBA00004123"/>
    </source>
</evidence>